<evidence type="ECO:0000313" key="2">
    <source>
        <dbReference type="Proteomes" id="UP001183202"/>
    </source>
</evidence>
<dbReference type="InterPro" id="IPR012349">
    <property type="entry name" value="Split_barrel_FMN-bd"/>
</dbReference>
<proteinExistence type="predicted"/>
<reference evidence="2" key="1">
    <citation type="submission" date="2023-07" db="EMBL/GenBank/DDBJ databases">
        <title>30 novel species of actinomycetes from the DSMZ collection.</title>
        <authorList>
            <person name="Nouioui I."/>
        </authorList>
    </citation>
    <scope>NUCLEOTIDE SEQUENCE [LARGE SCALE GENOMIC DNA]</scope>
    <source>
        <strain evidence="2">DSM 45834</strain>
    </source>
</reference>
<accession>A0ABU2NIT0</accession>
<gene>
    <name evidence="1" type="ORF">RM445_30410</name>
</gene>
<keyword evidence="2" id="KW-1185">Reference proteome</keyword>
<dbReference type="EC" id="1.4.3.5" evidence="1"/>
<protein>
    <submittedName>
        <fullName evidence="1">Pyridoxamine 5'-phosphate oxidase family protein</fullName>
        <ecNumber evidence="1">1.-.-.-</ecNumber>
        <ecNumber evidence="1">1.4.3.5</ecNumber>
    </submittedName>
</protein>
<organism evidence="1 2">
    <name type="scientific">Pseudonocardia charpentierae</name>
    <dbReference type="NCBI Taxonomy" id="3075545"/>
    <lineage>
        <taxon>Bacteria</taxon>
        <taxon>Bacillati</taxon>
        <taxon>Actinomycetota</taxon>
        <taxon>Actinomycetes</taxon>
        <taxon>Pseudonocardiales</taxon>
        <taxon>Pseudonocardiaceae</taxon>
        <taxon>Pseudonocardia</taxon>
    </lineage>
</organism>
<dbReference type="EC" id="1.-.-.-" evidence="1"/>
<comment type="caution">
    <text evidence="1">The sequence shown here is derived from an EMBL/GenBank/DDBJ whole genome shotgun (WGS) entry which is preliminary data.</text>
</comment>
<keyword evidence="1" id="KW-0560">Oxidoreductase</keyword>
<sequence>MRSDEYATVAGLDEVAPAFVAMANRMVYCTLATVDRRGPPRSRIVHTLWTWDGWSLIGWVGSIVTPMKRAHLQRTPYASCSYCDGVEAYDTCTAECHAELLLDEASRREGWERFRAEPPPLGYDPALIPQWKDGPTSPAWGVLRLQPWHLRVFPGEFARSGGTTGRILTWQPTKDAPE</sequence>
<dbReference type="Gene3D" id="2.30.110.10">
    <property type="entry name" value="Electron Transport, Fmn-binding Protein, Chain A"/>
    <property type="match status" value="1"/>
</dbReference>
<dbReference type="EMBL" id="JAVREJ010000046">
    <property type="protein sequence ID" value="MDT0353809.1"/>
    <property type="molecule type" value="Genomic_DNA"/>
</dbReference>
<evidence type="ECO:0000313" key="1">
    <source>
        <dbReference type="EMBL" id="MDT0353809.1"/>
    </source>
</evidence>
<dbReference type="GO" id="GO:0004733">
    <property type="term" value="F:pyridoxamine phosphate oxidase activity"/>
    <property type="evidence" value="ECO:0007669"/>
    <property type="project" value="UniProtKB-EC"/>
</dbReference>
<dbReference type="SUPFAM" id="SSF50475">
    <property type="entry name" value="FMN-binding split barrel"/>
    <property type="match status" value="1"/>
</dbReference>
<name>A0ABU2NIT0_9PSEU</name>
<dbReference type="Proteomes" id="UP001183202">
    <property type="component" value="Unassembled WGS sequence"/>
</dbReference>
<dbReference type="RefSeq" id="WP_311560321.1">
    <property type="nucleotide sequence ID" value="NZ_JAVREJ010000046.1"/>
</dbReference>